<keyword evidence="2" id="KW-0645">Protease</keyword>
<dbReference type="GO" id="GO:0005829">
    <property type="term" value="C:cytosol"/>
    <property type="evidence" value="ECO:0007669"/>
    <property type="project" value="TreeGrafter"/>
</dbReference>
<comment type="similarity">
    <text evidence="1">Belongs to the peptidase U62 family.</text>
</comment>
<accession>A0AAE4FT58</accession>
<feature type="domain" description="Metalloprotease TldD/E C-terminal" evidence="6">
    <location>
        <begin position="246"/>
        <end position="461"/>
    </location>
</feature>
<dbReference type="GO" id="GO:0008237">
    <property type="term" value="F:metallopeptidase activity"/>
    <property type="evidence" value="ECO:0007669"/>
    <property type="project" value="UniProtKB-KW"/>
</dbReference>
<dbReference type="PANTHER" id="PTHR30624:SF10">
    <property type="entry name" value="CONSERVED PROTEIN"/>
    <property type="match status" value="1"/>
</dbReference>
<sequence length="491" mass="53574">MTSLITPVLPTALDPPDLAQSLAKIHTQADWIGLRYVQETTTTRSVRDGNPQVNHHDLSAGVMIEVLVNGQLGYGACNRLDPESLQRATDQAYQQALRASQWSLTPVSTAIRPAVVGEYRRLNPDSIAALGPGEINELLQKICQTLKVSDKIVQTTALMQTVATTSHWVSSNGGNIRQDFLQVITHYAATAQDGANIQQRTDNGMFARCYQAGLEVLAAELVLERAEKIGSQALELLTAAECPTTTTNLVLAPDQMMLQIHESIGHPLELDRILGDERNYAGSSFVKLSDFGQLVYGSPLLNVTFDPTVPTELASYGFDDGGVPAQREYLIKEGILLRGLGSAESQLRSGVPGVANLRACSWNRPPIDRMANLNIEPGSKSWQEIIGHIEQGIYMESNRSWSIDDYRLKFQFGCEYAREIKNGQLGQVLRNPNYRGATPNFWGNLIAVGDQSTLGIFGTPYCGKGEPNQAIRVGHASPVCAFANIEVFGGH</sequence>
<evidence type="ECO:0000256" key="3">
    <source>
        <dbReference type="ARBA" id="ARBA00022801"/>
    </source>
</evidence>
<feature type="domain" description="Metalloprotease TldD/E N-terminal" evidence="5">
    <location>
        <begin position="34"/>
        <end position="96"/>
    </location>
</feature>
<evidence type="ECO:0000259" key="6">
    <source>
        <dbReference type="Pfam" id="PF19289"/>
    </source>
</evidence>
<dbReference type="PANTHER" id="PTHR30624">
    <property type="entry name" value="UNCHARACTERIZED PROTEIN TLDD AND PMBA"/>
    <property type="match status" value="1"/>
</dbReference>
<evidence type="ECO:0000313" key="8">
    <source>
        <dbReference type="Proteomes" id="UP001268256"/>
    </source>
</evidence>
<evidence type="ECO:0000313" key="7">
    <source>
        <dbReference type="EMBL" id="MDS3861691.1"/>
    </source>
</evidence>
<keyword evidence="4" id="KW-0482">Metalloprotease</keyword>
<comment type="caution">
    <text evidence="7">The sequence shown here is derived from an EMBL/GenBank/DDBJ whole genome shotgun (WGS) entry which is preliminary data.</text>
</comment>
<dbReference type="GO" id="GO:0006508">
    <property type="term" value="P:proteolysis"/>
    <property type="evidence" value="ECO:0007669"/>
    <property type="project" value="UniProtKB-KW"/>
</dbReference>
<dbReference type="EMBL" id="JAVMIP010000015">
    <property type="protein sequence ID" value="MDS3861691.1"/>
    <property type="molecule type" value="Genomic_DNA"/>
</dbReference>
<dbReference type="Pfam" id="PF19289">
    <property type="entry name" value="PmbA_TldD_3rd"/>
    <property type="match status" value="1"/>
</dbReference>
<name>A0AAE4FT58_9CYAN</name>
<organism evidence="7 8">
    <name type="scientific">Pseudocalidococcus azoricus BACA0444</name>
    <dbReference type="NCBI Taxonomy" id="2918990"/>
    <lineage>
        <taxon>Bacteria</taxon>
        <taxon>Bacillati</taxon>
        <taxon>Cyanobacteriota</taxon>
        <taxon>Cyanophyceae</taxon>
        <taxon>Acaryochloridales</taxon>
        <taxon>Thermosynechococcaceae</taxon>
        <taxon>Pseudocalidococcus</taxon>
        <taxon>Pseudocalidococcus azoricus</taxon>
    </lineage>
</organism>
<dbReference type="InterPro" id="IPR036059">
    <property type="entry name" value="TldD/PmbA_sf"/>
</dbReference>
<dbReference type="RefSeq" id="WP_322878927.1">
    <property type="nucleotide sequence ID" value="NZ_JAVMIP010000015.1"/>
</dbReference>
<reference evidence="8" key="1">
    <citation type="submission" date="2023-07" db="EMBL/GenBank/DDBJ databases">
        <authorList>
            <person name="Luz R."/>
            <person name="Cordeiro R."/>
            <person name="Fonseca A."/>
            <person name="Goncalves V."/>
        </authorList>
    </citation>
    <scope>NUCLEOTIDE SEQUENCE [LARGE SCALE GENOMIC DNA]</scope>
    <source>
        <strain evidence="8">BACA0444</strain>
    </source>
</reference>
<dbReference type="InterPro" id="IPR045569">
    <property type="entry name" value="Metalloprtase-TldD/E_C"/>
</dbReference>
<dbReference type="InterPro" id="IPR051463">
    <property type="entry name" value="Peptidase_U62_metallo"/>
</dbReference>
<evidence type="ECO:0000259" key="5">
    <source>
        <dbReference type="Pfam" id="PF01523"/>
    </source>
</evidence>
<dbReference type="SUPFAM" id="SSF111283">
    <property type="entry name" value="Putative modulator of DNA gyrase, PmbA/TldD"/>
    <property type="match status" value="1"/>
</dbReference>
<protein>
    <submittedName>
        <fullName evidence="7">TldD/PmbA family protein</fullName>
    </submittedName>
</protein>
<keyword evidence="8" id="KW-1185">Reference proteome</keyword>
<dbReference type="InterPro" id="IPR035068">
    <property type="entry name" value="TldD/PmbA_N"/>
</dbReference>
<evidence type="ECO:0000256" key="4">
    <source>
        <dbReference type="ARBA" id="ARBA00023049"/>
    </source>
</evidence>
<evidence type="ECO:0000256" key="1">
    <source>
        <dbReference type="ARBA" id="ARBA00005836"/>
    </source>
</evidence>
<dbReference type="InterPro" id="IPR002510">
    <property type="entry name" value="Metalloprtase-TldD/E_N"/>
</dbReference>
<evidence type="ECO:0000256" key="2">
    <source>
        <dbReference type="ARBA" id="ARBA00022670"/>
    </source>
</evidence>
<keyword evidence="3" id="KW-0378">Hydrolase</keyword>
<dbReference type="Pfam" id="PF01523">
    <property type="entry name" value="PmbA_TldD_1st"/>
    <property type="match status" value="1"/>
</dbReference>
<proteinExistence type="inferred from homology"/>
<dbReference type="Gene3D" id="3.30.2290.10">
    <property type="entry name" value="PmbA/TldD superfamily"/>
    <property type="match status" value="1"/>
</dbReference>
<dbReference type="Proteomes" id="UP001268256">
    <property type="component" value="Unassembled WGS sequence"/>
</dbReference>
<dbReference type="AlphaFoldDB" id="A0AAE4FT58"/>
<gene>
    <name evidence="7" type="ORF">RIF25_12850</name>
</gene>